<accession>A0A1I7E0D2</accession>
<sequence length="106" mass="11964">MGKMFLRLLLIGLFFSCGEKRHEGIYQGKLEELIVGEFVMTKDSTTSRIKIDQVLTIGNQEYLVSGDKQNIRFYSSRSGKMDYDYPLPLAGPYSFDDAVGSFHVGP</sequence>
<organism evidence="1 2">
    <name type="scientific">Algoriphagus locisalis</name>
    <dbReference type="NCBI Taxonomy" id="305507"/>
    <lineage>
        <taxon>Bacteria</taxon>
        <taxon>Pseudomonadati</taxon>
        <taxon>Bacteroidota</taxon>
        <taxon>Cytophagia</taxon>
        <taxon>Cytophagales</taxon>
        <taxon>Cyclobacteriaceae</taxon>
        <taxon>Algoriphagus</taxon>
    </lineage>
</organism>
<evidence type="ECO:0000313" key="2">
    <source>
        <dbReference type="Proteomes" id="UP000199673"/>
    </source>
</evidence>
<dbReference type="Proteomes" id="UP000199673">
    <property type="component" value="Unassembled WGS sequence"/>
</dbReference>
<protein>
    <submittedName>
        <fullName evidence="1">Uncharacterized protein</fullName>
    </submittedName>
</protein>
<dbReference type="AlphaFoldDB" id="A0A1I7E0D2"/>
<keyword evidence="2" id="KW-1185">Reference proteome</keyword>
<dbReference type="EMBL" id="FPBF01000009">
    <property type="protein sequence ID" value="SFU17388.1"/>
    <property type="molecule type" value="Genomic_DNA"/>
</dbReference>
<reference evidence="2" key="1">
    <citation type="submission" date="2016-10" db="EMBL/GenBank/DDBJ databases">
        <authorList>
            <person name="Varghese N."/>
            <person name="Submissions S."/>
        </authorList>
    </citation>
    <scope>NUCLEOTIDE SEQUENCE [LARGE SCALE GENOMIC DNA]</scope>
    <source>
        <strain evidence="2">DSM 23445</strain>
    </source>
</reference>
<gene>
    <name evidence="1" type="ORF">SAMN04489724_4632</name>
</gene>
<proteinExistence type="predicted"/>
<name>A0A1I7E0D2_9BACT</name>
<dbReference type="STRING" id="305507.SAMN04489724_4632"/>
<evidence type="ECO:0000313" key="1">
    <source>
        <dbReference type="EMBL" id="SFU17388.1"/>
    </source>
</evidence>